<dbReference type="PANTHER" id="PTHR43377:SF12">
    <property type="entry name" value="BINDING ROSSMANN FOLD OXIDOREDUCTASE, PUTATIVE (AFU_ORTHOLOGUE AFUA_3G11840)-RELATED"/>
    <property type="match status" value="1"/>
</dbReference>
<dbReference type="EMBL" id="JACHVA010000124">
    <property type="protein sequence ID" value="MBC2603198.1"/>
    <property type="molecule type" value="Genomic_DNA"/>
</dbReference>
<dbReference type="InterPro" id="IPR051450">
    <property type="entry name" value="Gfo/Idh/MocA_Oxidoreductases"/>
</dbReference>
<dbReference type="AlphaFoldDB" id="A0A7X1E5M2"/>
<sequence>MRCFDSALHHKDQNLLNSVLVGRSSVDWVFIGSPNTHHPRQSIKALQAGKNVFCEKPLGTDLSECRKVRNAVRESGRTFAFGLVLRYSPHYQKIREVVQSGALGRLISFEFNETLDFNLGGYIFGNWRRHRAVAGPYLLEKCCHDLDLANWILSSRPSRVASFGGLDFFVPSEEKNIARVGENIEGLPAYQTLADPHRVNPFRGEADIVNNQVAILEYENGAHGTFHSNANAGIPERRFYFCGSEGSLLGDACSGIIEWKRIGYETPMERFETPCDLHACGDDIMASGLRRHPIA</sequence>
<dbReference type="GO" id="GO:0000166">
    <property type="term" value="F:nucleotide binding"/>
    <property type="evidence" value="ECO:0007669"/>
    <property type="project" value="InterPro"/>
</dbReference>
<name>A0A7X1E5M2_9BACT</name>
<evidence type="ECO:0000259" key="2">
    <source>
        <dbReference type="Pfam" id="PF22725"/>
    </source>
</evidence>
<dbReference type="InterPro" id="IPR055170">
    <property type="entry name" value="GFO_IDH_MocA-like_dom"/>
</dbReference>
<dbReference type="SUPFAM" id="SSF55347">
    <property type="entry name" value="Glyceraldehyde-3-phosphate dehydrogenase-like, C-terminal domain"/>
    <property type="match status" value="1"/>
</dbReference>
<dbReference type="Proteomes" id="UP000525652">
    <property type="component" value="Unassembled WGS sequence"/>
</dbReference>
<dbReference type="RefSeq" id="WP_185693831.1">
    <property type="nucleotide sequence ID" value="NZ_JACHVA010000124.1"/>
</dbReference>
<dbReference type="Gene3D" id="3.40.50.720">
    <property type="entry name" value="NAD(P)-binding Rossmann-like Domain"/>
    <property type="match status" value="1"/>
</dbReference>
<dbReference type="SUPFAM" id="SSF51735">
    <property type="entry name" value="NAD(P)-binding Rossmann-fold domains"/>
    <property type="match status" value="1"/>
</dbReference>
<gene>
    <name evidence="3" type="ORF">H5P30_15560</name>
</gene>
<dbReference type="InterPro" id="IPR000683">
    <property type="entry name" value="Gfo/Idh/MocA-like_OxRdtase_N"/>
</dbReference>
<organism evidence="3 4">
    <name type="scientific">Puniceicoccus vermicola</name>
    <dbReference type="NCBI Taxonomy" id="388746"/>
    <lineage>
        <taxon>Bacteria</taxon>
        <taxon>Pseudomonadati</taxon>
        <taxon>Verrucomicrobiota</taxon>
        <taxon>Opitutia</taxon>
        <taxon>Puniceicoccales</taxon>
        <taxon>Puniceicoccaceae</taxon>
        <taxon>Puniceicoccus</taxon>
    </lineage>
</organism>
<keyword evidence="4" id="KW-1185">Reference proteome</keyword>
<dbReference type="PANTHER" id="PTHR43377">
    <property type="entry name" value="BILIVERDIN REDUCTASE A"/>
    <property type="match status" value="1"/>
</dbReference>
<dbReference type="Pfam" id="PF01408">
    <property type="entry name" value="GFO_IDH_MocA"/>
    <property type="match status" value="1"/>
</dbReference>
<protein>
    <submittedName>
        <fullName evidence="3">Gfo/Idh/MocA family oxidoreductase</fullName>
    </submittedName>
</protein>
<proteinExistence type="predicted"/>
<evidence type="ECO:0000313" key="3">
    <source>
        <dbReference type="EMBL" id="MBC2603198.1"/>
    </source>
</evidence>
<dbReference type="Gene3D" id="3.30.360.10">
    <property type="entry name" value="Dihydrodipicolinate Reductase, domain 2"/>
    <property type="match status" value="1"/>
</dbReference>
<reference evidence="3 4" key="1">
    <citation type="submission" date="2020-07" db="EMBL/GenBank/DDBJ databases">
        <authorList>
            <person name="Feng X."/>
        </authorList>
    </citation>
    <scope>NUCLEOTIDE SEQUENCE [LARGE SCALE GENOMIC DNA]</scope>
    <source>
        <strain evidence="3 4">JCM14086</strain>
    </source>
</reference>
<feature type="domain" description="Gfo/Idh/MocA-like oxidoreductase N-terminal" evidence="1">
    <location>
        <begin position="21"/>
        <end position="81"/>
    </location>
</feature>
<evidence type="ECO:0000259" key="1">
    <source>
        <dbReference type="Pfam" id="PF01408"/>
    </source>
</evidence>
<dbReference type="InterPro" id="IPR036291">
    <property type="entry name" value="NAD(P)-bd_dom_sf"/>
</dbReference>
<comment type="caution">
    <text evidence="3">The sequence shown here is derived from an EMBL/GenBank/DDBJ whole genome shotgun (WGS) entry which is preliminary data.</text>
</comment>
<dbReference type="Pfam" id="PF22725">
    <property type="entry name" value="GFO_IDH_MocA_C3"/>
    <property type="match status" value="1"/>
</dbReference>
<evidence type="ECO:0000313" key="4">
    <source>
        <dbReference type="Proteomes" id="UP000525652"/>
    </source>
</evidence>
<feature type="domain" description="GFO/IDH/MocA-like oxidoreductase" evidence="2">
    <location>
        <begin position="91"/>
        <end position="248"/>
    </location>
</feature>
<accession>A0A7X1E5M2</accession>